<dbReference type="EMBL" id="UGQY01000003">
    <property type="protein sequence ID" value="STZ88033.1"/>
    <property type="molecule type" value="Genomic_DNA"/>
</dbReference>
<name>A0A378UT72_MYCFO</name>
<protein>
    <submittedName>
        <fullName evidence="1">Uncharacterized protein</fullName>
    </submittedName>
</protein>
<organism evidence="1 2">
    <name type="scientific">Mycolicibacterium fortuitum</name>
    <name type="common">Mycobacterium fortuitum</name>
    <dbReference type="NCBI Taxonomy" id="1766"/>
    <lineage>
        <taxon>Bacteria</taxon>
        <taxon>Bacillati</taxon>
        <taxon>Actinomycetota</taxon>
        <taxon>Actinomycetes</taxon>
        <taxon>Mycobacteriales</taxon>
        <taxon>Mycobacteriaceae</taxon>
        <taxon>Mycolicibacterium</taxon>
    </lineage>
</organism>
<evidence type="ECO:0000313" key="2">
    <source>
        <dbReference type="Proteomes" id="UP000255389"/>
    </source>
</evidence>
<accession>A0A378UT72</accession>
<evidence type="ECO:0000313" key="1">
    <source>
        <dbReference type="EMBL" id="STZ88033.1"/>
    </source>
</evidence>
<dbReference type="Proteomes" id="UP000255389">
    <property type="component" value="Unassembled WGS sequence"/>
</dbReference>
<proteinExistence type="predicted"/>
<gene>
    <name evidence="1" type="ORF">NCTC1542_02811</name>
</gene>
<reference evidence="1 2" key="1">
    <citation type="submission" date="2018-06" db="EMBL/GenBank/DDBJ databases">
        <authorList>
            <consortium name="Pathogen Informatics"/>
            <person name="Doyle S."/>
        </authorList>
    </citation>
    <scope>NUCLEOTIDE SEQUENCE [LARGE SCALE GENOMIC DNA]</scope>
    <source>
        <strain evidence="1 2">NCTC1542</strain>
    </source>
</reference>
<sequence>MTLSGPQAAPYVGDLFEHRRGVAPNIGALTAASAATSRDGSAHGG</sequence>
<dbReference type="AlphaFoldDB" id="A0A378UT72"/>